<sequence>MTSKFSDEELVQLYQIACEQGWDALEQSERIALGRWCTKTGRKRPGQAPSNPVKPVEGGDEYFEAIGLAKDARTAEDLRLLKSVRLLDDFPEDVINGGPGSDYADVVKALRRFGKTCVVRGGMTRKRAMELRHTIRSGRTSTWRPEGAYRAEVAPDHDSDGGYRVIAQYVGGE</sequence>
<gene>
    <name evidence="1" type="ORF">ESN35_03125</name>
</gene>
<proteinExistence type="predicted"/>
<evidence type="ECO:0000313" key="1">
    <source>
        <dbReference type="EMBL" id="QAY32527.1"/>
    </source>
</evidence>
<protein>
    <submittedName>
        <fullName evidence="1">Uncharacterized protein</fullName>
    </submittedName>
</protein>
<reference evidence="1 2" key="1">
    <citation type="submission" date="2019-01" db="EMBL/GenBank/DDBJ databases">
        <title>Complete genome sequence of Bifidobacterium gallinarum CACC 514.</title>
        <authorList>
            <person name="Jung M."/>
        </authorList>
    </citation>
    <scope>NUCLEOTIDE SEQUENCE [LARGE SCALE GENOMIC DNA]</scope>
    <source>
        <strain evidence="1 2">CACC 514</strain>
    </source>
</reference>
<dbReference type="Proteomes" id="UP000293589">
    <property type="component" value="Chromosome"/>
</dbReference>
<evidence type="ECO:0000313" key="2">
    <source>
        <dbReference type="Proteomes" id="UP000293589"/>
    </source>
</evidence>
<dbReference type="RefSeq" id="WP_129237022.1">
    <property type="nucleotide sequence ID" value="NZ_CP035464.1"/>
</dbReference>
<dbReference type="AlphaFoldDB" id="A0A4P6DTJ7"/>
<name>A0A4P6DTJ7_9BIFI</name>
<dbReference type="KEGG" id="bgx:ESN35_03125"/>
<organism evidence="1 2">
    <name type="scientific">Bifidobacterium pullorum subsp. gallinarum</name>
    <dbReference type="NCBI Taxonomy" id="78344"/>
    <lineage>
        <taxon>Bacteria</taxon>
        <taxon>Bacillati</taxon>
        <taxon>Actinomycetota</taxon>
        <taxon>Actinomycetes</taxon>
        <taxon>Bifidobacteriales</taxon>
        <taxon>Bifidobacteriaceae</taxon>
        <taxon>Bifidobacterium</taxon>
    </lineage>
</organism>
<accession>A0A4P6DTJ7</accession>
<dbReference type="EMBL" id="CP035464">
    <property type="protein sequence ID" value="QAY32527.1"/>
    <property type="molecule type" value="Genomic_DNA"/>
</dbReference>